<evidence type="ECO:0000313" key="1">
    <source>
        <dbReference type="EMBL" id="KKI63336.1"/>
    </source>
</evidence>
<sequence>MLISKEFSIQNVNKRLGYTNIEITLRVFNHLYEELKSNEDNKLDKTLNF</sequence>
<proteinExistence type="predicted"/>
<evidence type="ECO:0008006" key="3">
    <source>
        <dbReference type="Google" id="ProtNLM"/>
    </source>
</evidence>
<gene>
    <name evidence="1" type="ORF">UF66_0885</name>
</gene>
<reference evidence="1 2" key="1">
    <citation type="submission" date="2015-03" db="EMBL/GenBank/DDBJ databases">
        <title>Genome Assembly of Staphylococcus cohnii subsp. cohnii strain G22B2.</title>
        <authorList>
            <person name="Nair G."/>
            <person name="Kaur G."/>
            <person name="Khatri I."/>
            <person name="Singh N.K."/>
            <person name="Sathyabama S."/>
            <person name="Maurya S.K."/>
            <person name="Subramanian S."/>
            <person name="Agrewala J.N."/>
            <person name="Mayilraj S."/>
        </authorList>
    </citation>
    <scope>NUCLEOTIDE SEQUENCE [LARGE SCALE GENOMIC DNA]</scope>
    <source>
        <strain evidence="1 2">G22B2</strain>
    </source>
</reference>
<accession>A0A0M2NUB8</accession>
<dbReference type="Proteomes" id="UP000034455">
    <property type="component" value="Unassembled WGS sequence"/>
</dbReference>
<name>A0A0M2NUB8_STACC</name>
<dbReference type="AlphaFoldDB" id="A0A0M2NUB8"/>
<dbReference type="EMBL" id="LAKJ01000016">
    <property type="protein sequence ID" value="KKI63336.1"/>
    <property type="molecule type" value="Genomic_DNA"/>
</dbReference>
<protein>
    <recommendedName>
        <fullName evidence="3">Integrase</fullName>
    </recommendedName>
</protein>
<evidence type="ECO:0000313" key="2">
    <source>
        <dbReference type="Proteomes" id="UP000034455"/>
    </source>
</evidence>
<dbReference type="PATRIC" id="fig|74704.6.peg.904"/>
<comment type="caution">
    <text evidence="1">The sequence shown here is derived from an EMBL/GenBank/DDBJ whole genome shotgun (WGS) entry which is preliminary data.</text>
</comment>
<organism evidence="1 2">
    <name type="scientific">Staphylococcus cohnii subsp. cohnii</name>
    <dbReference type="NCBI Taxonomy" id="74704"/>
    <lineage>
        <taxon>Bacteria</taxon>
        <taxon>Bacillati</taxon>
        <taxon>Bacillota</taxon>
        <taxon>Bacilli</taxon>
        <taxon>Bacillales</taxon>
        <taxon>Staphylococcaceae</taxon>
        <taxon>Staphylococcus</taxon>
        <taxon>Staphylococcus cohnii species complex</taxon>
    </lineage>
</organism>